<comment type="function">
    <text evidence="10">Plays a role in primary ciliogenesis by modulating actin polymerization.</text>
</comment>
<evidence type="ECO:0000256" key="4">
    <source>
        <dbReference type="ARBA" id="ARBA00022475"/>
    </source>
</evidence>
<evidence type="ECO:0000256" key="10">
    <source>
        <dbReference type="ARBA" id="ARBA00037538"/>
    </source>
</evidence>
<dbReference type="GO" id="GO:0005856">
    <property type="term" value="C:cytoskeleton"/>
    <property type="evidence" value="ECO:0007669"/>
    <property type="project" value="UniProtKB-SubCell"/>
</dbReference>
<keyword evidence="4" id="KW-1003">Cell membrane</keyword>
<name>A0A8C8K0S3_ONCTS</name>
<dbReference type="InterPro" id="IPR048777">
    <property type="entry name" value="CATIP_N"/>
</dbReference>
<evidence type="ECO:0000256" key="9">
    <source>
        <dbReference type="ARBA" id="ARBA00023242"/>
    </source>
</evidence>
<dbReference type="GO" id="GO:0005886">
    <property type="term" value="C:plasma membrane"/>
    <property type="evidence" value="ECO:0007669"/>
    <property type="project" value="UniProtKB-SubCell"/>
</dbReference>
<dbReference type="PANTHER" id="PTHR15505">
    <property type="entry name" value="RIIA DOMAIN-CONTAINING PROTEIN 1"/>
    <property type="match status" value="1"/>
</dbReference>
<dbReference type="PANTHER" id="PTHR15505:SF3">
    <property type="entry name" value="CILIOGENESIS-ASSOCIATED TTC17-INTERACTING PROTEIN"/>
    <property type="match status" value="1"/>
</dbReference>
<evidence type="ECO:0000259" key="13">
    <source>
        <dbReference type="Pfam" id="PF21772"/>
    </source>
</evidence>
<keyword evidence="6" id="KW-0970">Cilium biogenesis/degradation</keyword>
<dbReference type="AlphaFoldDB" id="A0A8C8K0S3"/>
<accession>A0A8C8K0S3</accession>
<dbReference type="InterPro" id="IPR047501">
    <property type="entry name" value="DD_CATIP"/>
</dbReference>
<evidence type="ECO:0000256" key="1">
    <source>
        <dbReference type="ARBA" id="ARBA00004123"/>
    </source>
</evidence>
<keyword evidence="9" id="KW-0539">Nucleus</keyword>
<reference evidence="14" key="2">
    <citation type="submission" date="2025-09" db="UniProtKB">
        <authorList>
            <consortium name="Ensembl"/>
        </authorList>
    </citation>
    <scope>IDENTIFICATION</scope>
</reference>
<proteinExistence type="inferred from homology"/>
<reference evidence="14" key="1">
    <citation type="submission" date="2025-08" db="UniProtKB">
        <authorList>
            <consortium name="Ensembl"/>
        </authorList>
    </citation>
    <scope>IDENTIFICATION</scope>
</reference>
<evidence type="ECO:0000313" key="14">
    <source>
        <dbReference type="Ensembl" id="ENSOTSP00005100673.2"/>
    </source>
</evidence>
<evidence type="ECO:0000256" key="12">
    <source>
        <dbReference type="ARBA" id="ARBA00039249"/>
    </source>
</evidence>
<evidence type="ECO:0000256" key="5">
    <source>
        <dbReference type="ARBA" id="ARBA00022490"/>
    </source>
</evidence>
<keyword evidence="7" id="KW-0472">Membrane</keyword>
<evidence type="ECO:0000256" key="8">
    <source>
        <dbReference type="ARBA" id="ARBA00023212"/>
    </source>
</evidence>
<keyword evidence="15" id="KW-1185">Reference proteome</keyword>
<gene>
    <name evidence="14" type="primary">CATIP</name>
</gene>
<keyword evidence="5" id="KW-0963">Cytoplasm</keyword>
<evidence type="ECO:0000256" key="11">
    <source>
        <dbReference type="ARBA" id="ARBA00037938"/>
    </source>
</evidence>
<feature type="domain" description="Ciliogenesis-associated TTC17-interacting protein N-terminal" evidence="13">
    <location>
        <begin position="35"/>
        <end position="254"/>
    </location>
</feature>
<dbReference type="Ensembl" id="ENSOTST00005108902.2">
    <property type="protein sequence ID" value="ENSOTSP00005100673.2"/>
    <property type="gene ID" value="ENSOTSG00005046390.2"/>
</dbReference>
<evidence type="ECO:0000313" key="15">
    <source>
        <dbReference type="Proteomes" id="UP000694402"/>
    </source>
</evidence>
<dbReference type="CDD" id="cd22973">
    <property type="entry name" value="DD_CATIP"/>
    <property type="match status" value="1"/>
</dbReference>
<comment type="similarity">
    <text evidence="11">Belongs to the CATIP family.</text>
</comment>
<dbReference type="GO" id="GO:0044782">
    <property type="term" value="P:cilium organization"/>
    <property type="evidence" value="ECO:0007669"/>
    <property type="project" value="TreeGrafter"/>
</dbReference>
<dbReference type="GO" id="GO:0030041">
    <property type="term" value="P:actin filament polymerization"/>
    <property type="evidence" value="ECO:0007669"/>
    <property type="project" value="TreeGrafter"/>
</dbReference>
<protein>
    <recommendedName>
        <fullName evidence="12">Ciliogenesis-associated TTC17-interacting protein</fullName>
    </recommendedName>
</protein>
<keyword evidence="8" id="KW-0206">Cytoskeleton</keyword>
<dbReference type="Pfam" id="PF21772">
    <property type="entry name" value="CATIP_N"/>
    <property type="match status" value="1"/>
</dbReference>
<dbReference type="Proteomes" id="UP000694402">
    <property type="component" value="Unassembled WGS sequence"/>
</dbReference>
<dbReference type="SUPFAM" id="SSF47391">
    <property type="entry name" value="Dimerization-anchoring domain of cAMP-dependent PK regulatory subunit"/>
    <property type="match status" value="1"/>
</dbReference>
<dbReference type="GO" id="GO:0005634">
    <property type="term" value="C:nucleus"/>
    <property type="evidence" value="ECO:0007669"/>
    <property type="project" value="UniProtKB-SubCell"/>
</dbReference>
<sequence length="360" mass="40895">MEETATTEEAVELKASSEAIAFLYSILCVCECMCLGAAEMQRCLFEDSLVTVSEGGRELGEFKVTVERTICREQPCLLLHAHSHGAIDNTPCGTAITAYLSLNLETLEQNHHEYVKLQDHRLDRKCHMVQHDGQLVVNKITTVGEEIRRQTLSYPLSSVKGLVSEGSNLLLLRVFALRKNVPENMTFLSFDQDTHISTSTYKELGCRQQTAGEEVVEVFGVERTVDSVEDIPAMWHCYFLSDGHLASRVQVGSPVTMRLLLLPLQTHTEVRDDKPVFEKRSLVWEEDMQMHSMFLDRKEELKAEHASYLRQHPELRTMMADFLQFLLLRKPSDVFVFAREYFSPFASLQPPGSTFNTSSP</sequence>
<evidence type="ECO:0000256" key="2">
    <source>
        <dbReference type="ARBA" id="ARBA00004236"/>
    </source>
</evidence>
<dbReference type="GeneTree" id="ENSGT00940000154101"/>
<organism evidence="14 15">
    <name type="scientific">Oncorhynchus tshawytscha</name>
    <name type="common">Chinook salmon</name>
    <name type="synonym">Salmo tshawytscha</name>
    <dbReference type="NCBI Taxonomy" id="74940"/>
    <lineage>
        <taxon>Eukaryota</taxon>
        <taxon>Metazoa</taxon>
        <taxon>Chordata</taxon>
        <taxon>Craniata</taxon>
        <taxon>Vertebrata</taxon>
        <taxon>Euteleostomi</taxon>
        <taxon>Actinopterygii</taxon>
        <taxon>Neopterygii</taxon>
        <taxon>Teleostei</taxon>
        <taxon>Protacanthopterygii</taxon>
        <taxon>Salmoniformes</taxon>
        <taxon>Salmonidae</taxon>
        <taxon>Salmoninae</taxon>
        <taxon>Oncorhynchus</taxon>
    </lineage>
</organism>
<comment type="subcellular location">
    <subcellularLocation>
        <location evidence="2">Cell membrane</location>
    </subcellularLocation>
    <subcellularLocation>
        <location evidence="3">Cytoplasm</location>
        <location evidence="3">Cytoskeleton</location>
    </subcellularLocation>
    <subcellularLocation>
        <location evidence="1">Nucleus</location>
    </subcellularLocation>
</comment>
<evidence type="ECO:0000256" key="6">
    <source>
        <dbReference type="ARBA" id="ARBA00022794"/>
    </source>
</evidence>
<evidence type="ECO:0000256" key="7">
    <source>
        <dbReference type="ARBA" id="ARBA00023136"/>
    </source>
</evidence>
<evidence type="ECO:0000256" key="3">
    <source>
        <dbReference type="ARBA" id="ARBA00004245"/>
    </source>
</evidence>